<evidence type="ECO:0000259" key="7">
    <source>
        <dbReference type="Pfam" id="PF00307"/>
    </source>
</evidence>
<dbReference type="eggNOG" id="KOG0165">
    <property type="taxonomic scope" value="Eukaryota"/>
</dbReference>
<protein>
    <recommendedName>
        <fullName evidence="7">Calponin-homology (CH) domain-containing protein</fullName>
    </recommendedName>
</protein>
<dbReference type="AlphaFoldDB" id="G0NIF7"/>
<dbReference type="PANTHER" id="PTHR22706:SF1">
    <property type="entry name" value="ASSEMBLY FACTOR FOR SPINDLE MICROTUBULES"/>
    <property type="match status" value="1"/>
</dbReference>
<dbReference type="Proteomes" id="UP000008068">
    <property type="component" value="Unassembled WGS sequence"/>
</dbReference>
<dbReference type="GO" id="GO:0051295">
    <property type="term" value="P:establishment of meiotic spindle localization"/>
    <property type="evidence" value="ECO:0007669"/>
    <property type="project" value="TreeGrafter"/>
</dbReference>
<dbReference type="OrthoDB" id="5870774at2759"/>
<feature type="region of interest" description="Disordered" evidence="6">
    <location>
        <begin position="643"/>
        <end position="666"/>
    </location>
</feature>
<dbReference type="SUPFAM" id="SSF47576">
    <property type="entry name" value="Calponin-homology domain, CH-domain"/>
    <property type="match status" value="1"/>
</dbReference>
<dbReference type="InterPro" id="IPR036872">
    <property type="entry name" value="CH_dom_sf"/>
</dbReference>
<dbReference type="GO" id="GO:0005737">
    <property type="term" value="C:cytoplasm"/>
    <property type="evidence" value="ECO:0007669"/>
    <property type="project" value="UniProtKB-SubCell"/>
</dbReference>
<dbReference type="EMBL" id="GL379890">
    <property type="protein sequence ID" value="EGT31870.1"/>
    <property type="molecule type" value="Genomic_DNA"/>
</dbReference>
<dbReference type="GO" id="GO:0007051">
    <property type="term" value="P:spindle organization"/>
    <property type="evidence" value="ECO:0007669"/>
    <property type="project" value="TreeGrafter"/>
</dbReference>
<evidence type="ECO:0000256" key="1">
    <source>
        <dbReference type="ARBA" id="ARBA00004496"/>
    </source>
</evidence>
<dbReference type="Gene3D" id="1.10.418.10">
    <property type="entry name" value="Calponin-like domain"/>
    <property type="match status" value="1"/>
</dbReference>
<keyword evidence="3" id="KW-0677">Repeat</keyword>
<evidence type="ECO:0000313" key="8">
    <source>
        <dbReference type="EMBL" id="EGT31870.1"/>
    </source>
</evidence>
<dbReference type="Pfam" id="PF00612">
    <property type="entry name" value="IQ"/>
    <property type="match status" value="1"/>
</dbReference>
<dbReference type="GO" id="GO:0000278">
    <property type="term" value="P:mitotic cell cycle"/>
    <property type="evidence" value="ECO:0007669"/>
    <property type="project" value="TreeGrafter"/>
</dbReference>
<keyword evidence="4" id="KW-0112">Calmodulin-binding</keyword>
<evidence type="ECO:0000256" key="4">
    <source>
        <dbReference type="ARBA" id="ARBA00022860"/>
    </source>
</evidence>
<feature type="compositionally biased region" description="Low complexity" evidence="6">
    <location>
        <begin position="705"/>
        <end position="723"/>
    </location>
</feature>
<evidence type="ECO:0000256" key="3">
    <source>
        <dbReference type="ARBA" id="ARBA00022737"/>
    </source>
</evidence>
<gene>
    <name evidence="8" type="ORF">CAEBREN_22675</name>
</gene>
<dbReference type="FunCoup" id="G0NIF7">
    <property type="interactions" value="1733"/>
</dbReference>
<evidence type="ECO:0000256" key="6">
    <source>
        <dbReference type="SAM" id="MobiDB-lite"/>
    </source>
</evidence>
<dbReference type="InterPro" id="IPR051185">
    <property type="entry name" value="ASPM"/>
</dbReference>
<comment type="subcellular location">
    <subcellularLocation>
        <location evidence="1">Cytoplasm</location>
    </subcellularLocation>
</comment>
<dbReference type="GO" id="GO:0000922">
    <property type="term" value="C:spindle pole"/>
    <property type="evidence" value="ECO:0007669"/>
    <property type="project" value="TreeGrafter"/>
</dbReference>
<organism evidence="9">
    <name type="scientific">Caenorhabditis brenneri</name>
    <name type="common">Nematode worm</name>
    <dbReference type="NCBI Taxonomy" id="135651"/>
    <lineage>
        <taxon>Eukaryota</taxon>
        <taxon>Metazoa</taxon>
        <taxon>Ecdysozoa</taxon>
        <taxon>Nematoda</taxon>
        <taxon>Chromadorea</taxon>
        <taxon>Rhabditida</taxon>
        <taxon>Rhabditina</taxon>
        <taxon>Rhabditomorpha</taxon>
        <taxon>Rhabditoidea</taxon>
        <taxon>Rhabditidae</taxon>
        <taxon>Peloderinae</taxon>
        <taxon>Caenorhabditis</taxon>
    </lineage>
</organism>
<dbReference type="PROSITE" id="PS50096">
    <property type="entry name" value="IQ"/>
    <property type="match status" value="1"/>
</dbReference>
<sequence length="965" mass="110273">MKMLFLIETAYAHRVIPNLTRIFTKSSHFKSMNEIFSELTRELLTGSSADFKKAFARIGFQPTYKQSFIESYNYQAKGFEDFSDGLILAKLIETVGEMPHGKLLLKLRDPAGDRLRKVNNVKIVLQEMTAIGINTEDVTAAAIVGGKKDAILAVLWSIVGVRVAKEKRVRFLRTKNASYEDLTTPKKKRLSGVHDNMSSEVLNTLKVIGRDLQMEVLDLDSLLDGLLLNKIWTTYVPNGTPIESYPGDDLWAKVVSLAESELAIPRGLDQNVTLFVKMYLERVQMVQMYNEKAAKIQKMWKVYLWRKNPPKLYHVVQQVLSEHRRLSRSLSPFSTSQLTDNATFTVQNASPHNNSTLNDATFTVSRASMDSLGDVFKMPHTPLRTTFTRTTLAKHWNEVIEEEEEIQEGLEHTEKEAELEKKQKTVVEEAELPVEENDETLVPSTLKKRFRVGHIQKTVFEEESKLVVTTIEKMSVLTYFVIIDDSGEIHVEQQESNIDQDESEDVEMVDVSNGDEEEDKKNTGVVEPEQSAIQSLEVREGLEHTEKEAELEKKQETVVEEAELPGEENDEALVPSTLKKRFRVGHIQKTVFDEELKLVVTTIEKMSVLTYFAIIDDSGEIHVEQQESNIDQDESEDVEMVDVSNGDEEEDKKNTGVVEPEQSAIQSLEVQVSEETAVEKAKEVRTPIPTPRTTISSPLPVSMDFTQPHSSESTSSTSSFQPTEDQKRDSDFLKFMIQNQKRFVEENNLNMTIADPKNIANTPELRKILRETKLLKRKQEEVAKQLLAIEKRALAAKAANVTDDYDNRSDEGHDDAIILEDSEIPEDQLEKLSKSIDFMNISVEIERKNEETARILAETREKQRIMAEKECKSAVIIQKIVRGFLIRRRFRLEILNWKDRMIEYNQVLAIENEQFERDEMKDSSVERKLRKSTLNGLTNRHLHIVNIAATIIGKLLELFNFSDLF</sequence>
<dbReference type="Pfam" id="PF00307">
    <property type="entry name" value="CH"/>
    <property type="match status" value="1"/>
</dbReference>
<evidence type="ECO:0000256" key="5">
    <source>
        <dbReference type="SAM" id="Coils"/>
    </source>
</evidence>
<dbReference type="InterPro" id="IPR000048">
    <property type="entry name" value="IQ_motif_EF-hand-BS"/>
</dbReference>
<dbReference type="InParanoid" id="G0NIF7"/>
<name>G0NIF7_CAEBE</name>
<feature type="region of interest" description="Disordered" evidence="6">
    <location>
        <begin position="511"/>
        <end position="530"/>
    </location>
</feature>
<keyword evidence="9" id="KW-1185">Reference proteome</keyword>
<dbReference type="GO" id="GO:0005516">
    <property type="term" value="F:calmodulin binding"/>
    <property type="evidence" value="ECO:0007669"/>
    <property type="project" value="UniProtKB-KW"/>
</dbReference>
<reference evidence="9" key="1">
    <citation type="submission" date="2011-07" db="EMBL/GenBank/DDBJ databases">
        <authorList>
            <consortium name="Caenorhabditis brenneri Sequencing and Analysis Consortium"/>
            <person name="Wilson R.K."/>
        </authorList>
    </citation>
    <scope>NUCLEOTIDE SEQUENCE [LARGE SCALE GENOMIC DNA]</scope>
    <source>
        <strain evidence="9">PB2801</strain>
    </source>
</reference>
<keyword evidence="5" id="KW-0175">Coiled coil</keyword>
<accession>G0NIF7</accession>
<feature type="region of interest" description="Disordered" evidence="6">
    <location>
        <begin position="680"/>
        <end position="728"/>
    </location>
</feature>
<dbReference type="STRING" id="135651.G0NIF7"/>
<feature type="coiled-coil region" evidence="5">
    <location>
        <begin position="400"/>
        <end position="430"/>
    </location>
</feature>
<keyword evidence="2" id="KW-0963">Cytoplasm</keyword>
<dbReference type="SMART" id="SM00015">
    <property type="entry name" value="IQ"/>
    <property type="match status" value="1"/>
</dbReference>
<feature type="domain" description="Calponin-homology (CH)" evidence="7">
    <location>
        <begin position="80"/>
        <end position="160"/>
    </location>
</feature>
<dbReference type="InterPro" id="IPR001715">
    <property type="entry name" value="CH_dom"/>
</dbReference>
<evidence type="ECO:0000313" key="9">
    <source>
        <dbReference type="Proteomes" id="UP000008068"/>
    </source>
</evidence>
<dbReference type="HOGENOM" id="CLU_008006_0_0_1"/>
<evidence type="ECO:0000256" key="2">
    <source>
        <dbReference type="ARBA" id="ARBA00022490"/>
    </source>
</evidence>
<proteinExistence type="predicted"/>
<dbReference type="PANTHER" id="PTHR22706">
    <property type="entry name" value="ASSEMBLY FACTOR FOR SPINDLE MICROTUBULES"/>
    <property type="match status" value="1"/>
</dbReference>